<dbReference type="InterPro" id="IPR041499">
    <property type="entry name" value="Tfc1/Sfc1_N"/>
</dbReference>
<dbReference type="InterPro" id="IPR040454">
    <property type="entry name" value="TF_IIIC_Tfc1/Sfc1"/>
</dbReference>
<protein>
    <recommendedName>
        <fullName evidence="9">General transcription factor 3C polypeptide 5</fullName>
    </recommendedName>
</protein>
<dbReference type="EMBL" id="JAFNEN010000002">
    <property type="protein sequence ID" value="KAG8201820.1"/>
    <property type="molecule type" value="Genomic_DNA"/>
</dbReference>
<comment type="subcellular location">
    <subcellularLocation>
        <location evidence="1">Nucleus</location>
    </subcellularLocation>
</comment>
<evidence type="ECO:0000313" key="8">
    <source>
        <dbReference type="Proteomes" id="UP000827092"/>
    </source>
</evidence>
<feature type="domain" description="Transcription factor IIIC subunit 5 HTH" evidence="5">
    <location>
        <begin position="155"/>
        <end position="306"/>
    </location>
</feature>
<evidence type="ECO:0008006" key="9">
    <source>
        <dbReference type="Google" id="ProtNLM"/>
    </source>
</evidence>
<dbReference type="GO" id="GO:0000127">
    <property type="term" value="C:transcription factor TFIIIC complex"/>
    <property type="evidence" value="ECO:0007669"/>
    <property type="project" value="InterPro"/>
</dbReference>
<evidence type="ECO:0000256" key="4">
    <source>
        <dbReference type="ARBA" id="ARBA00023242"/>
    </source>
</evidence>
<gene>
    <name evidence="7" type="ORF">JTE90_027300</name>
</gene>
<accession>A0AAV6VZD3</accession>
<dbReference type="GO" id="GO:0005634">
    <property type="term" value="C:nucleus"/>
    <property type="evidence" value="ECO:0007669"/>
    <property type="project" value="UniProtKB-SubCell"/>
</dbReference>
<dbReference type="GO" id="GO:0001002">
    <property type="term" value="F:RNA polymerase III type 1 promoter sequence-specific DNA binding"/>
    <property type="evidence" value="ECO:0007669"/>
    <property type="project" value="TreeGrafter"/>
</dbReference>
<dbReference type="InterPro" id="IPR019136">
    <property type="entry name" value="TF_IIIC_su-5_HTH"/>
</dbReference>
<evidence type="ECO:0000256" key="3">
    <source>
        <dbReference type="ARBA" id="ARBA00023163"/>
    </source>
</evidence>
<keyword evidence="4" id="KW-0539">Nucleus</keyword>
<name>A0AAV6VZD3_9ARAC</name>
<dbReference type="AlphaFoldDB" id="A0AAV6VZD3"/>
<keyword evidence="8" id="KW-1185">Reference proteome</keyword>
<dbReference type="InterPro" id="IPR042536">
    <property type="entry name" value="TFIIIC_tauA_Sfc1"/>
</dbReference>
<evidence type="ECO:0000256" key="1">
    <source>
        <dbReference type="ARBA" id="ARBA00004123"/>
    </source>
</evidence>
<dbReference type="Proteomes" id="UP000827092">
    <property type="component" value="Unassembled WGS sequence"/>
</dbReference>
<dbReference type="PANTHER" id="PTHR13230">
    <property type="entry name" value="GENERAL TRANSCRIPTION FACTOR IIIC, POLYPEPTIDE 5"/>
    <property type="match status" value="1"/>
</dbReference>
<evidence type="ECO:0000259" key="6">
    <source>
        <dbReference type="Pfam" id="PF17682"/>
    </source>
</evidence>
<evidence type="ECO:0000256" key="2">
    <source>
        <dbReference type="ARBA" id="ARBA00023125"/>
    </source>
</evidence>
<sequence length="445" mass="51159">MDLKYNTKQLTIVEYPGTVVNVNNMTKTLGGEKEMFKVFKNPTKRLELKFRPDDPYCKCAHGDRFNSTNLLIKVVKRTKKKKYKNGEIVPEPEVQLSVELLGVACTSYKFKAMADFQMLPISFDSKEGRYKSLLPMLVPTSLHSSKWLDGDVELFVPPILFSRFDLPQSGYVETHTKGKTAELQKNLPPNIIGRGRKRRAGFAVFMTFESTDPFDTPQQEAIAQLKTIPLDIEAKKKLDVLFQEQPIWSKNALILKLKCEKMRLKYPLPCSAYYYTNGPWRALWVRFGYDPRKDPAAKKYQVMDLRINPSIPINEKRMKTRPSYYTLPNKSNPNKERVATINTMDLMPPVKEEVANENEALEVQLLACKYFPGQLPTARQCFYQLCDIHLDSVQKLVHKNDGQEDFCHEKDGWCLPGTLEKCRELLIADIQKTVKELKEVDGSAL</sequence>
<evidence type="ECO:0000313" key="7">
    <source>
        <dbReference type="EMBL" id="KAG8201820.1"/>
    </source>
</evidence>
<keyword evidence="2" id="KW-0238">DNA-binding</keyword>
<reference evidence="7 8" key="1">
    <citation type="journal article" date="2022" name="Nat. Ecol. Evol.">
        <title>A masculinizing supergene underlies an exaggerated male reproductive morph in a spider.</title>
        <authorList>
            <person name="Hendrickx F."/>
            <person name="De Corte Z."/>
            <person name="Sonet G."/>
            <person name="Van Belleghem S.M."/>
            <person name="Kostlbacher S."/>
            <person name="Vangestel C."/>
        </authorList>
    </citation>
    <scope>NUCLEOTIDE SEQUENCE [LARGE SCALE GENOMIC DNA]</scope>
    <source>
        <strain evidence="7">W744_W776</strain>
    </source>
</reference>
<dbReference type="GO" id="GO:0006384">
    <property type="term" value="P:transcription initiation at RNA polymerase III promoter"/>
    <property type="evidence" value="ECO:0007669"/>
    <property type="project" value="InterPro"/>
</dbReference>
<dbReference type="Gene3D" id="3.30.200.160">
    <property type="entry name" value="TFIIIC, subcomplex tauA, subunit Sfc1, barrel domain"/>
    <property type="match status" value="1"/>
</dbReference>
<keyword evidence="3" id="KW-0804">Transcription</keyword>
<dbReference type="FunFam" id="3.30.200.160:FF:000002">
    <property type="entry name" value="Transcription factor IIIC, subunit 5"/>
    <property type="match status" value="1"/>
</dbReference>
<dbReference type="PANTHER" id="PTHR13230:SF5">
    <property type="entry name" value="GENERAL TRANSCRIPTION FACTOR 3C POLYPEPTIDE 5"/>
    <property type="match status" value="1"/>
</dbReference>
<comment type="caution">
    <text evidence="7">The sequence shown here is derived from an EMBL/GenBank/DDBJ whole genome shotgun (WGS) entry which is preliminary data.</text>
</comment>
<dbReference type="GO" id="GO:0001003">
    <property type="term" value="F:RNA polymerase III type 2 promoter sequence-specific DNA binding"/>
    <property type="evidence" value="ECO:0007669"/>
    <property type="project" value="TreeGrafter"/>
</dbReference>
<dbReference type="Pfam" id="PF09734">
    <property type="entry name" value="Tau95"/>
    <property type="match status" value="1"/>
</dbReference>
<proteinExistence type="predicted"/>
<dbReference type="Pfam" id="PF17682">
    <property type="entry name" value="Tau95_N"/>
    <property type="match status" value="1"/>
</dbReference>
<organism evidence="7 8">
    <name type="scientific">Oedothorax gibbosus</name>
    <dbReference type="NCBI Taxonomy" id="931172"/>
    <lineage>
        <taxon>Eukaryota</taxon>
        <taxon>Metazoa</taxon>
        <taxon>Ecdysozoa</taxon>
        <taxon>Arthropoda</taxon>
        <taxon>Chelicerata</taxon>
        <taxon>Arachnida</taxon>
        <taxon>Araneae</taxon>
        <taxon>Araneomorphae</taxon>
        <taxon>Entelegynae</taxon>
        <taxon>Araneoidea</taxon>
        <taxon>Linyphiidae</taxon>
        <taxon>Erigoninae</taxon>
        <taxon>Oedothorax</taxon>
    </lineage>
</organism>
<feature type="domain" description="Transcription factor IIIC subunit Tfc1/Sfc1 triple barrel" evidence="6">
    <location>
        <begin position="12"/>
        <end position="118"/>
    </location>
</feature>
<evidence type="ECO:0000259" key="5">
    <source>
        <dbReference type="Pfam" id="PF09734"/>
    </source>
</evidence>